<name>B4J5G9_DROGR</name>
<dbReference type="STRING" id="7222.B4J5G9"/>
<feature type="transmembrane region" description="Helical" evidence="1">
    <location>
        <begin position="66"/>
        <end position="92"/>
    </location>
</feature>
<proteinExistence type="predicted"/>
<feature type="transmembrane region" description="Helical" evidence="1">
    <location>
        <begin position="126"/>
        <end position="145"/>
    </location>
</feature>
<dbReference type="PANTHER" id="PTHR28640">
    <property type="entry name" value="ADP-RIBOSYLATION FACTOR-LIKE PROTEIN 6-INTERACTING PROTEIN 6"/>
    <property type="match status" value="1"/>
</dbReference>
<evidence type="ECO:0000256" key="1">
    <source>
        <dbReference type="SAM" id="Phobius"/>
    </source>
</evidence>
<dbReference type="PANTHER" id="PTHR28640:SF1">
    <property type="entry name" value="ADP-RIBOSYLATION FACTOR-LIKE PROTEIN 6-INTERACTING PROTEIN 6"/>
    <property type="match status" value="1"/>
</dbReference>
<keyword evidence="1" id="KW-0812">Transmembrane</keyword>
<dbReference type="eggNOG" id="ENOG502SEJ9">
    <property type="taxonomic scope" value="Eukaryota"/>
</dbReference>
<sequence length="195" mass="21851">MKTNAQLNGQQRRIYTSTPIANRRESQQQRNDDDAIGFCNLAKATAKRYICVGGVKGQELTFDVRLIVIILLFAIIIIGYRLIIIMLAMPYINGSSGQQQQLRSYVQAQLSAAFDWSEQHQVRSKLSPVLCGLLVAAFFYLIVYLDSAVPGVDPPAPFSPRSKQRYRQKSSALQLNYLIALGSGILLTFLMYVDL</sequence>
<dbReference type="Pfam" id="PF15062">
    <property type="entry name" value="ARL6IP6"/>
    <property type="match status" value="1"/>
</dbReference>
<dbReference type="InParanoid" id="B4J5G9"/>
<keyword evidence="1" id="KW-0472">Membrane</keyword>
<dbReference type="OrthoDB" id="10070125at2759"/>
<evidence type="ECO:0000313" key="2">
    <source>
        <dbReference type="EMBL" id="EDW00732.1"/>
    </source>
</evidence>
<dbReference type="KEGG" id="dgr:6560361"/>
<dbReference type="OMA" id="CDVTHRQ"/>
<accession>B4J5G9</accession>
<feature type="transmembrane region" description="Helical" evidence="1">
    <location>
        <begin position="175"/>
        <end position="193"/>
    </location>
</feature>
<dbReference type="InterPro" id="IPR029383">
    <property type="entry name" value="ARL6IP6"/>
</dbReference>
<gene>
    <name evidence="2" type="primary">Dgri\GH20853</name>
    <name evidence="2" type="ORF">Dgri_GH20853</name>
</gene>
<protein>
    <submittedName>
        <fullName evidence="2">GH20853</fullName>
    </submittedName>
</protein>
<dbReference type="EMBL" id="CH916367">
    <property type="protein sequence ID" value="EDW00732.1"/>
    <property type="molecule type" value="Genomic_DNA"/>
</dbReference>
<keyword evidence="3" id="KW-1185">Reference proteome</keyword>
<dbReference type="Proteomes" id="UP000001070">
    <property type="component" value="Unassembled WGS sequence"/>
</dbReference>
<keyword evidence="1" id="KW-1133">Transmembrane helix</keyword>
<reference evidence="2 3" key="1">
    <citation type="journal article" date="2007" name="Nature">
        <title>Evolution of genes and genomes on the Drosophila phylogeny.</title>
        <authorList>
            <consortium name="Drosophila 12 Genomes Consortium"/>
            <person name="Clark A.G."/>
            <person name="Eisen M.B."/>
            <person name="Smith D.R."/>
            <person name="Bergman C.M."/>
            <person name="Oliver B."/>
            <person name="Markow T.A."/>
            <person name="Kaufman T.C."/>
            <person name="Kellis M."/>
            <person name="Gelbart W."/>
            <person name="Iyer V.N."/>
            <person name="Pollard D.A."/>
            <person name="Sackton T.B."/>
            <person name="Larracuente A.M."/>
            <person name="Singh N.D."/>
            <person name="Abad J.P."/>
            <person name="Abt D.N."/>
            <person name="Adryan B."/>
            <person name="Aguade M."/>
            <person name="Akashi H."/>
            <person name="Anderson W.W."/>
            <person name="Aquadro C.F."/>
            <person name="Ardell D.H."/>
            <person name="Arguello R."/>
            <person name="Artieri C.G."/>
            <person name="Barbash D.A."/>
            <person name="Barker D."/>
            <person name="Barsanti P."/>
            <person name="Batterham P."/>
            <person name="Batzoglou S."/>
            <person name="Begun D."/>
            <person name="Bhutkar A."/>
            <person name="Blanco E."/>
            <person name="Bosak S.A."/>
            <person name="Bradley R.K."/>
            <person name="Brand A.D."/>
            <person name="Brent M.R."/>
            <person name="Brooks A.N."/>
            <person name="Brown R.H."/>
            <person name="Butlin R.K."/>
            <person name="Caggese C."/>
            <person name="Calvi B.R."/>
            <person name="Bernardo de Carvalho A."/>
            <person name="Caspi A."/>
            <person name="Castrezana S."/>
            <person name="Celniker S.E."/>
            <person name="Chang J.L."/>
            <person name="Chapple C."/>
            <person name="Chatterji S."/>
            <person name="Chinwalla A."/>
            <person name="Civetta A."/>
            <person name="Clifton S.W."/>
            <person name="Comeron J.M."/>
            <person name="Costello J.C."/>
            <person name="Coyne J.A."/>
            <person name="Daub J."/>
            <person name="David R.G."/>
            <person name="Delcher A.L."/>
            <person name="Delehaunty K."/>
            <person name="Do C.B."/>
            <person name="Ebling H."/>
            <person name="Edwards K."/>
            <person name="Eickbush T."/>
            <person name="Evans J.D."/>
            <person name="Filipski A."/>
            <person name="Findeiss S."/>
            <person name="Freyhult E."/>
            <person name="Fulton L."/>
            <person name="Fulton R."/>
            <person name="Garcia A.C."/>
            <person name="Gardiner A."/>
            <person name="Garfield D.A."/>
            <person name="Garvin B.E."/>
            <person name="Gibson G."/>
            <person name="Gilbert D."/>
            <person name="Gnerre S."/>
            <person name="Godfrey J."/>
            <person name="Good R."/>
            <person name="Gotea V."/>
            <person name="Gravely B."/>
            <person name="Greenberg A.J."/>
            <person name="Griffiths-Jones S."/>
            <person name="Gross S."/>
            <person name="Guigo R."/>
            <person name="Gustafson E.A."/>
            <person name="Haerty W."/>
            <person name="Hahn M.W."/>
            <person name="Halligan D.L."/>
            <person name="Halpern A.L."/>
            <person name="Halter G.M."/>
            <person name="Han M.V."/>
            <person name="Heger A."/>
            <person name="Hillier L."/>
            <person name="Hinrichs A.S."/>
            <person name="Holmes I."/>
            <person name="Hoskins R.A."/>
            <person name="Hubisz M.J."/>
            <person name="Hultmark D."/>
            <person name="Huntley M.A."/>
            <person name="Jaffe D.B."/>
            <person name="Jagadeeshan S."/>
            <person name="Jeck W.R."/>
            <person name="Johnson J."/>
            <person name="Jones C.D."/>
            <person name="Jordan W.C."/>
            <person name="Karpen G.H."/>
            <person name="Kataoka E."/>
            <person name="Keightley P.D."/>
            <person name="Kheradpour P."/>
            <person name="Kirkness E.F."/>
            <person name="Koerich L.B."/>
            <person name="Kristiansen K."/>
            <person name="Kudrna D."/>
            <person name="Kulathinal R.J."/>
            <person name="Kumar S."/>
            <person name="Kwok R."/>
            <person name="Lander E."/>
            <person name="Langley C.H."/>
            <person name="Lapoint R."/>
            <person name="Lazzaro B.P."/>
            <person name="Lee S.J."/>
            <person name="Levesque L."/>
            <person name="Li R."/>
            <person name="Lin C.F."/>
            <person name="Lin M.F."/>
            <person name="Lindblad-Toh K."/>
            <person name="Llopart A."/>
            <person name="Long M."/>
            <person name="Low L."/>
            <person name="Lozovsky E."/>
            <person name="Lu J."/>
            <person name="Luo M."/>
            <person name="Machado C.A."/>
            <person name="Makalowski W."/>
            <person name="Marzo M."/>
            <person name="Matsuda M."/>
            <person name="Matzkin L."/>
            <person name="McAllister B."/>
            <person name="McBride C.S."/>
            <person name="McKernan B."/>
            <person name="McKernan K."/>
            <person name="Mendez-Lago M."/>
            <person name="Minx P."/>
            <person name="Mollenhauer M.U."/>
            <person name="Montooth K."/>
            <person name="Mount S.M."/>
            <person name="Mu X."/>
            <person name="Myers E."/>
            <person name="Negre B."/>
            <person name="Newfeld S."/>
            <person name="Nielsen R."/>
            <person name="Noor M.A."/>
            <person name="O'Grady P."/>
            <person name="Pachter L."/>
            <person name="Papaceit M."/>
            <person name="Parisi M.J."/>
            <person name="Parisi M."/>
            <person name="Parts L."/>
            <person name="Pedersen J.S."/>
            <person name="Pesole G."/>
            <person name="Phillippy A.M."/>
            <person name="Ponting C.P."/>
            <person name="Pop M."/>
            <person name="Porcelli D."/>
            <person name="Powell J.R."/>
            <person name="Prohaska S."/>
            <person name="Pruitt K."/>
            <person name="Puig M."/>
            <person name="Quesneville H."/>
            <person name="Ram K.R."/>
            <person name="Rand D."/>
            <person name="Rasmussen M.D."/>
            <person name="Reed L.K."/>
            <person name="Reenan R."/>
            <person name="Reily A."/>
            <person name="Remington K.A."/>
            <person name="Rieger T.T."/>
            <person name="Ritchie M.G."/>
            <person name="Robin C."/>
            <person name="Rogers Y.H."/>
            <person name="Rohde C."/>
            <person name="Rozas J."/>
            <person name="Rubenfield M.J."/>
            <person name="Ruiz A."/>
            <person name="Russo S."/>
            <person name="Salzberg S.L."/>
            <person name="Sanchez-Gracia A."/>
            <person name="Saranga D.J."/>
            <person name="Sato H."/>
            <person name="Schaeffer S.W."/>
            <person name="Schatz M.C."/>
            <person name="Schlenke T."/>
            <person name="Schwartz R."/>
            <person name="Segarra C."/>
            <person name="Singh R.S."/>
            <person name="Sirot L."/>
            <person name="Sirota M."/>
            <person name="Sisneros N.B."/>
            <person name="Smith C.D."/>
            <person name="Smith T.F."/>
            <person name="Spieth J."/>
            <person name="Stage D.E."/>
            <person name="Stark A."/>
            <person name="Stephan W."/>
            <person name="Strausberg R.L."/>
            <person name="Strempel S."/>
            <person name="Sturgill D."/>
            <person name="Sutton G."/>
            <person name="Sutton G.G."/>
            <person name="Tao W."/>
            <person name="Teichmann S."/>
            <person name="Tobari Y.N."/>
            <person name="Tomimura Y."/>
            <person name="Tsolas J.M."/>
            <person name="Valente V.L."/>
            <person name="Venter E."/>
            <person name="Venter J.C."/>
            <person name="Vicario S."/>
            <person name="Vieira F.G."/>
            <person name="Vilella A.J."/>
            <person name="Villasante A."/>
            <person name="Walenz B."/>
            <person name="Wang J."/>
            <person name="Wasserman M."/>
            <person name="Watts T."/>
            <person name="Wilson D."/>
            <person name="Wilson R.K."/>
            <person name="Wing R.A."/>
            <person name="Wolfner M.F."/>
            <person name="Wong A."/>
            <person name="Wong G.K."/>
            <person name="Wu C.I."/>
            <person name="Wu G."/>
            <person name="Yamamoto D."/>
            <person name="Yang H.P."/>
            <person name="Yang S.P."/>
            <person name="Yorke J.A."/>
            <person name="Yoshida K."/>
            <person name="Zdobnov E."/>
            <person name="Zhang P."/>
            <person name="Zhang Y."/>
            <person name="Zimin A.V."/>
            <person name="Baldwin J."/>
            <person name="Abdouelleil A."/>
            <person name="Abdulkadir J."/>
            <person name="Abebe A."/>
            <person name="Abera B."/>
            <person name="Abreu J."/>
            <person name="Acer S.C."/>
            <person name="Aftuck L."/>
            <person name="Alexander A."/>
            <person name="An P."/>
            <person name="Anderson E."/>
            <person name="Anderson S."/>
            <person name="Arachi H."/>
            <person name="Azer M."/>
            <person name="Bachantsang P."/>
            <person name="Barry A."/>
            <person name="Bayul T."/>
            <person name="Berlin A."/>
            <person name="Bessette D."/>
            <person name="Bloom T."/>
            <person name="Blye J."/>
            <person name="Boguslavskiy L."/>
            <person name="Bonnet C."/>
            <person name="Boukhgalter B."/>
            <person name="Bourzgui I."/>
            <person name="Brown A."/>
            <person name="Cahill P."/>
            <person name="Channer S."/>
            <person name="Cheshatsang Y."/>
            <person name="Chuda L."/>
            <person name="Citroen M."/>
            <person name="Collymore A."/>
            <person name="Cooke P."/>
            <person name="Costello M."/>
            <person name="D'Aco K."/>
            <person name="Daza R."/>
            <person name="De Haan G."/>
            <person name="DeGray S."/>
            <person name="DeMaso C."/>
            <person name="Dhargay N."/>
            <person name="Dooley K."/>
            <person name="Dooley E."/>
            <person name="Doricent M."/>
            <person name="Dorje P."/>
            <person name="Dorjee K."/>
            <person name="Dupes A."/>
            <person name="Elong R."/>
            <person name="Falk J."/>
            <person name="Farina A."/>
            <person name="Faro S."/>
            <person name="Ferguson D."/>
            <person name="Fisher S."/>
            <person name="Foley C.D."/>
            <person name="Franke A."/>
            <person name="Friedrich D."/>
            <person name="Gadbois L."/>
            <person name="Gearin G."/>
            <person name="Gearin C.R."/>
            <person name="Giannoukos G."/>
            <person name="Goode T."/>
            <person name="Graham J."/>
            <person name="Grandbois E."/>
            <person name="Grewal S."/>
            <person name="Gyaltsen K."/>
            <person name="Hafez N."/>
            <person name="Hagos B."/>
            <person name="Hall J."/>
            <person name="Henson C."/>
            <person name="Hollinger A."/>
            <person name="Honan T."/>
            <person name="Huard M.D."/>
            <person name="Hughes L."/>
            <person name="Hurhula B."/>
            <person name="Husby M.E."/>
            <person name="Kamat A."/>
            <person name="Kanga B."/>
            <person name="Kashin S."/>
            <person name="Khazanovich D."/>
            <person name="Kisner P."/>
            <person name="Lance K."/>
            <person name="Lara M."/>
            <person name="Lee W."/>
            <person name="Lennon N."/>
            <person name="Letendre F."/>
            <person name="LeVine R."/>
            <person name="Lipovsky A."/>
            <person name="Liu X."/>
            <person name="Liu J."/>
            <person name="Liu S."/>
            <person name="Lokyitsang T."/>
            <person name="Lokyitsang Y."/>
            <person name="Lubonja R."/>
            <person name="Lui A."/>
            <person name="MacDonald P."/>
            <person name="Magnisalis V."/>
            <person name="Maru K."/>
            <person name="Matthews C."/>
            <person name="McCusker W."/>
            <person name="McDonough S."/>
            <person name="Mehta T."/>
            <person name="Meldrim J."/>
            <person name="Meneus L."/>
            <person name="Mihai O."/>
            <person name="Mihalev A."/>
            <person name="Mihova T."/>
            <person name="Mittelman R."/>
            <person name="Mlenga V."/>
            <person name="Montmayeur A."/>
            <person name="Mulrain L."/>
            <person name="Navidi A."/>
            <person name="Naylor J."/>
            <person name="Negash T."/>
            <person name="Nguyen T."/>
            <person name="Nguyen N."/>
            <person name="Nicol R."/>
            <person name="Norbu C."/>
            <person name="Norbu N."/>
            <person name="Novod N."/>
            <person name="O'Neill B."/>
            <person name="Osman S."/>
            <person name="Markiewicz E."/>
            <person name="Oyono O.L."/>
            <person name="Patti C."/>
            <person name="Phunkhang P."/>
            <person name="Pierre F."/>
            <person name="Priest M."/>
            <person name="Raghuraman S."/>
            <person name="Rege F."/>
            <person name="Reyes R."/>
            <person name="Rise C."/>
            <person name="Rogov P."/>
            <person name="Ross K."/>
            <person name="Ryan E."/>
            <person name="Settipalli S."/>
            <person name="Shea T."/>
            <person name="Sherpa N."/>
            <person name="Shi L."/>
            <person name="Shih D."/>
            <person name="Sparrow T."/>
            <person name="Spaulding J."/>
            <person name="Stalker J."/>
            <person name="Stange-Thomann N."/>
            <person name="Stavropoulos S."/>
            <person name="Stone C."/>
            <person name="Strader C."/>
            <person name="Tesfaye S."/>
            <person name="Thomson T."/>
            <person name="Thoulutsang Y."/>
            <person name="Thoulutsang D."/>
            <person name="Topham K."/>
            <person name="Topping I."/>
            <person name="Tsamla T."/>
            <person name="Vassiliev H."/>
            <person name="Vo A."/>
            <person name="Wangchuk T."/>
            <person name="Wangdi T."/>
            <person name="Weiand M."/>
            <person name="Wilkinson J."/>
            <person name="Wilson A."/>
            <person name="Yadav S."/>
            <person name="Young G."/>
            <person name="Yu Q."/>
            <person name="Zembek L."/>
            <person name="Zhong D."/>
            <person name="Zimmer A."/>
            <person name="Zwirko Z."/>
            <person name="Jaffe D.B."/>
            <person name="Alvarez P."/>
            <person name="Brockman W."/>
            <person name="Butler J."/>
            <person name="Chin C."/>
            <person name="Gnerre S."/>
            <person name="Grabherr M."/>
            <person name="Kleber M."/>
            <person name="Mauceli E."/>
            <person name="MacCallum I."/>
        </authorList>
    </citation>
    <scope>NUCLEOTIDE SEQUENCE [LARGE SCALE GENOMIC DNA]</scope>
    <source>
        <strain evidence="3">Tucson 15287-2541.00</strain>
    </source>
</reference>
<organism evidence="3">
    <name type="scientific">Drosophila grimshawi</name>
    <name type="common">Hawaiian fruit fly</name>
    <name type="synonym">Idiomyia grimshawi</name>
    <dbReference type="NCBI Taxonomy" id="7222"/>
    <lineage>
        <taxon>Eukaryota</taxon>
        <taxon>Metazoa</taxon>
        <taxon>Ecdysozoa</taxon>
        <taxon>Arthropoda</taxon>
        <taxon>Hexapoda</taxon>
        <taxon>Insecta</taxon>
        <taxon>Pterygota</taxon>
        <taxon>Neoptera</taxon>
        <taxon>Endopterygota</taxon>
        <taxon>Diptera</taxon>
        <taxon>Brachycera</taxon>
        <taxon>Muscomorpha</taxon>
        <taxon>Ephydroidea</taxon>
        <taxon>Drosophilidae</taxon>
        <taxon>Drosophila</taxon>
        <taxon>Hawaiian Drosophila</taxon>
    </lineage>
</organism>
<dbReference type="AlphaFoldDB" id="B4J5G9"/>
<dbReference type="PhylomeDB" id="B4J5G9"/>
<evidence type="ECO:0000313" key="3">
    <source>
        <dbReference type="Proteomes" id="UP000001070"/>
    </source>
</evidence>
<dbReference type="HOGENOM" id="CLU_1391564_0_0_1"/>